<protein>
    <submittedName>
        <fullName evidence="1">Uncharacterized protein</fullName>
    </submittedName>
</protein>
<dbReference type="EMBL" id="VUJX02000006">
    <property type="protein sequence ID" value="KAL0935642.1"/>
    <property type="molecule type" value="Genomic_DNA"/>
</dbReference>
<gene>
    <name evidence="1" type="ORF">CTRU02_210233</name>
</gene>
<evidence type="ECO:0000313" key="1">
    <source>
        <dbReference type="EMBL" id="KAL0935642.1"/>
    </source>
</evidence>
<reference evidence="1 2" key="1">
    <citation type="journal article" date="2020" name="Phytopathology">
        <title>Genome Sequence Resources of Colletotrichum truncatum, C. plurivorum, C. musicola, and C. sojae: Four Species Pathogenic to Soybean (Glycine max).</title>
        <authorList>
            <person name="Rogerio F."/>
            <person name="Boufleur T.R."/>
            <person name="Ciampi-Guillardi M."/>
            <person name="Sukno S.A."/>
            <person name="Thon M.R."/>
            <person name="Massola Junior N.S."/>
            <person name="Baroncelli R."/>
        </authorList>
    </citation>
    <scope>NUCLEOTIDE SEQUENCE [LARGE SCALE GENOMIC DNA]</scope>
    <source>
        <strain evidence="1 2">CMES1059</strain>
    </source>
</reference>
<proteinExistence type="predicted"/>
<name>A0ACC3YWW7_COLTU</name>
<evidence type="ECO:0000313" key="2">
    <source>
        <dbReference type="Proteomes" id="UP000805649"/>
    </source>
</evidence>
<accession>A0ACC3YWW7</accession>
<dbReference type="Proteomes" id="UP000805649">
    <property type="component" value="Unassembled WGS sequence"/>
</dbReference>
<comment type="caution">
    <text evidence="1">The sequence shown here is derived from an EMBL/GenBank/DDBJ whole genome shotgun (WGS) entry which is preliminary data.</text>
</comment>
<organism evidence="1 2">
    <name type="scientific">Colletotrichum truncatum</name>
    <name type="common">Anthracnose fungus</name>
    <name type="synonym">Colletotrichum capsici</name>
    <dbReference type="NCBI Taxonomy" id="5467"/>
    <lineage>
        <taxon>Eukaryota</taxon>
        <taxon>Fungi</taxon>
        <taxon>Dikarya</taxon>
        <taxon>Ascomycota</taxon>
        <taxon>Pezizomycotina</taxon>
        <taxon>Sordariomycetes</taxon>
        <taxon>Hypocreomycetidae</taxon>
        <taxon>Glomerellales</taxon>
        <taxon>Glomerellaceae</taxon>
        <taxon>Colletotrichum</taxon>
        <taxon>Colletotrichum truncatum species complex</taxon>
    </lineage>
</organism>
<keyword evidence="2" id="KW-1185">Reference proteome</keyword>
<sequence>MCREFQQLVVCCSEHCPESNYGVRLPLLRLKLKPKPFYVLCEKAHELGYRPNANCMGTLVANYNPEWCPEFRGAGHFQEEMVLSAVASRNMMQTLANVLVFCGTCLGFGHAEALSLENGRPHARLNSGPGQMHDPAILAQGSCQRMEGEWTCCASGECGEEGMCEFRAAAILASTTGRELAREEAQAVATAAAALIEMSCQHQNEPQTAVAVDDDDQATGVDDVIVVSGYCPRGCKKCNFGRNSHLRID</sequence>